<comment type="caution">
    <text evidence="1">The sequence shown here is derived from an EMBL/GenBank/DDBJ whole genome shotgun (WGS) entry which is preliminary data.</text>
</comment>
<reference evidence="1 2" key="1">
    <citation type="submission" date="2016-02" db="EMBL/GenBank/DDBJ databases">
        <authorList>
            <person name="Wen L."/>
            <person name="He K."/>
            <person name="Yang H."/>
        </authorList>
    </citation>
    <scope>NUCLEOTIDE SEQUENCE [LARGE SCALE GENOMIC DNA]</scope>
    <source>
        <strain evidence="1 2">CD09_2</strain>
    </source>
</reference>
<organism evidence="1 2">
    <name type="scientific">Sphingobium yanoikuyae</name>
    <name type="common">Sphingomonas yanoikuyae</name>
    <dbReference type="NCBI Taxonomy" id="13690"/>
    <lineage>
        <taxon>Bacteria</taxon>
        <taxon>Pseudomonadati</taxon>
        <taxon>Pseudomonadota</taxon>
        <taxon>Alphaproteobacteria</taxon>
        <taxon>Sphingomonadales</taxon>
        <taxon>Sphingomonadaceae</taxon>
        <taxon>Sphingobium</taxon>
    </lineage>
</organism>
<dbReference type="OrthoDB" id="9964447at2"/>
<sequence length="258" mass="27633">MTSEFKGDIIVARSQSLALTERPVLATSIAVSSLLTNTLGSTILVVSGERGGAGVDTLVACVVALCDAGGHGVQVIELGTSRGYLAKSLAPEEYRFVSVTSTDFVADLITAMAEARAGVPIILTVNAAAFKDFVAIESELLPWIDQAPERYCLFMKLGPRDDTSRAEEYYRHKSGLARVIRCFTAAAPGLRSGDGERQLRHDPDHGVLQIPRLAERLQMAFYDRGERISAAMAEASIGEAALFARAMKMLAAGLEDVL</sequence>
<gene>
    <name evidence="1" type="ORF">AX777_18470</name>
</gene>
<dbReference type="EMBL" id="LSTR01000033">
    <property type="protein sequence ID" value="OAH43801.1"/>
    <property type="molecule type" value="Genomic_DNA"/>
</dbReference>
<proteinExistence type="predicted"/>
<evidence type="ECO:0000313" key="1">
    <source>
        <dbReference type="EMBL" id="OAH43801.1"/>
    </source>
</evidence>
<protein>
    <submittedName>
        <fullName evidence="1">Uncharacterized protein</fullName>
    </submittedName>
</protein>
<evidence type="ECO:0000313" key="2">
    <source>
        <dbReference type="Proteomes" id="UP000077262"/>
    </source>
</evidence>
<dbReference type="Proteomes" id="UP000077262">
    <property type="component" value="Unassembled WGS sequence"/>
</dbReference>
<dbReference type="AlphaFoldDB" id="A0A177JTS6"/>
<accession>A0A177JTS6</accession>
<name>A0A177JTS6_SPHYA</name>
<dbReference type="RefSeq" id="WP_063976489.1">
    <property type="nucleotide sequence ID" value="NZ_LSTR01000033.1"/>
</dbReference>